<name>A0A5B2ZCA4_9GAMM</name>
<organism evidence="2 3">
    <name type="scientific">Arenimonas fontis</name>
    <dbReference type="NCBI Taxonomy" id="2608255"/>
    <lineage>
        <taxon>Bacteria</taxon>
        <taxon>Pseudomonadati</taxon>
        <taxon>Pseudomonadota</taxon>
        <taxon>Gammaproteobacteria</taxon>
        <taxon>Lysobacterales</taxon>
        <taxon>Lysobacteraceae</taxon>
        <taxon>Arenimonas</taxon>
    </lineage>
</organism>
<proteinExistence type="predicted"/>
<dbReference type="EMBL" id="VUOD01000002">
    <property type="protein sequence ID" value="KAA2285617.1"/>
    <property type="molecule type" value="Genomic_DNA"/>
</dbReference>
<keyword evidence="3" id="KW-1185">Reference proteome</keyword>
<dbReference type="RefSeq" id="WP_149859719.1">
    <property type="nucleotide sequence ID" value="NZ_VUOD01000002.1"/>
</dbReference>
<feature type="chain" id="PRO_5022932063" description="Secreted protein" evidence="1">
    <location>
        <begin position="24"/>
        <end position="226"/>
    </location>
</feature>
<comment type="caution">
    <text evidence="2">The sequence shown here is derived from an EMBL/GenBank/DDBJ whole genome shotgun (WGS) entry which is preliminary data.</text>
</comment>
<reference evidence="2 3" key="2">
    <citation type="submission" date="2019-09" db="EMBL/GenBank/DDBJ databases">
        <authorList>
            <person name="Mazur A."/>
        </authorList>
    </citation>
    <scope>NUCLEOTIDE SEQUENCE [LARGE SCALE GENOMIC DNA]</scope>
    <source>
        <strain evidence="2 3">3729k</strain>
    </source>
</reference>
<dbReference type="AlphaFoldDB" id="A0A5B2ZCA4"/>
<feature type="signal peptide" evidence="1">
    <location>
        <begin position="1"/>
        <end position="23"/>
    </location>
</feature>
<keyword evidence="1" id="KW-0732">Signal</keyword>
<dbReference type="Proteomes" id="UP000322165">
    <property type="component" value="Unassembled WGS sequence"/>
</dbReference>
<evidence type="ECO:0000313" key="3">
    <source>
        <dbReference type="Proteomes" id="UP000322165"/>
    </source>
</evidence>
<accession>A0A5B2ZCA4</accession>
<sequence>MTRMLRILLSCLPLLCLPAPAPAQDGPTGGDWTSFSDGLDLDRNLDLIDVIVDSDAIDVTRDADAFLRDWEALDSEEAACGSAYTDASGPTVPSRCAEGEDCLRCYEDAVAKINFNRYYIERARCITAANVRMANSAMAFGDSSSGIHAVTGLAWQLEGKPQIQEAVNKLKKTYTDKAAIYLRNLEGALQELGRCEAEHYGEQDWYQRYGWIYHNFMKAKYQSAPE</sequence>
<protein>
    <recommendedName>
        <fullName evidence="4">Secreted protein</fullName>
    </recommendedName>
</protein>
<reference evidence="2 3" key="1">
    <citation type="submission" date="2019-09" db="EMBL/GenBank/DDBJ databases">
        <title>Arenimonas chukotkensis sp. nov., a bacterium isolated from Chukotka hot spring, Arctic region, Russia.</title>
        <authorList>
            <person name="Zayulina K.S."/>
            <person name="Prokofeva M.I."/>
            <person name="Elcheninov A.G."/>
            <person name="Novikov A."/>
            <person name="Kochetkova T.V."/>
            <person name="Kublanov I.V."/>
        </authorList>
    </citation>
    <scope>NUCLEOTIDE SEQUENCE [LARGE SCALE GENOMIC DNA]</scope>
    <source>
        <strain evidence="2 3">3729k</strain>
    </source>
</reference>
<evidence type="ECO:0000313" key="2">
    <source>
        <dbReference type="EMBL" id="KAA2285617.1"/>
    </source>
</evidence>
<evidence type="ECO:0000256" key="1">
    <source>
        <dbReference type="SAM" id="SignalP"/>
    </source>
</evidence>
<evidence type="ECO:0008006" key="4">
    <source>
        <dbReference type="Google" id="ProtNLM"/>
    </source>
</evidence>
<gene>
    <name evidence="2" type="ORF">F0415_02965</name>
</gene>